<gene>
    <name evidence="7" type="ORF">B1A_06942</name>
</gene>
<keyword evidence="7" id="KW-0378">Hydrolase</keyword>
<keyword evidence="2" id="KW-0238">DNA-binding</keyword>
<dbReference type="PROSITE" id="PS51192">
    <property type="entry name" value="HELICASE_ATP_BIND_1"/>
    <property type="match status" value="1"/>
</dbReference>
<dbReference type="InterPro" id="IPR014001">
    <property type="entry name" value="Helicase_ATP-bd"/>
</dbReference>
<dbReference type="InterPro" id="IPR027417">
    <property type="entry name" value="P-loop_NTPase"/>
</dbReference>
<dbReference type="GO" id="GO:0005737">
    <property type="term" value="C:cytoplasm"/>
    <property type="evidence" value="ECO:0007669"/>
    <property type="project" value="TreeGrafter"/>
</dbReference>
<dbReference type="Gene3D" id="3.40.50.300">
    <property type="entry name" value="P-loop containing nucleotide triphosphate hydrolases"/>
    <property type="match status" value="1"/>
</dbReference>
<keyword evidence="3 7" id="KW-0413">Isomerase</keyword>
<comment type="catalytic activity">
    <reaction evidence="4">
        <text>Couples ATP hydrolysis with the unwinding of duplex DNA by translocating in the 3'-5' direction.</text>
        <dbReference type="EC" id="5.6.2.4"/>
    </reaction>
</comment>
<keyword evidence="7" id="KW-0547">Nucleotide-binding</keyword>
<keyword evidence="7" id="KW-0347">Helicase</keyword>
<dbReference type="GO" id="GO:0043138">
    <property type="term" value="F:3'-5' DNA helicase activity"/>
    <property type="evidence" value="ECO:0007669"/>
    <property type="project" value="UniProtKB-EC"/>
</dbReference>
<dbReference type="GO" id="GO:0006310">
    <property type="term" value="P:DNA recombination"/>
    <property type="evidence" value="ECO:0007669"/>
    <property type="project" value="TreeGrafter"/>
</dbReference>
<feature type="non-terminal residue" evidence="7">
    <location>
        <position position="87"/>
    </location>
</feature>
<reference evidence="7" key="2">
    <citation type="journal article" date="2014" name="ISME J.">
        <title>Microbial stratification in low pH oxic and suboxic macroscopic growths along an acid mine drainage.</title>
        <authorList>
            <person name="Mendez-Garcia C."/>
            <person name="Mesa V."/>
            <person name="Sprenger R.R."/>
            <person name="Richter M."/>
            <person name="Diez M.S."/>
            <person name="Solano J."/>
            <person name="Bargiela R."/>
            <person name="Golyshina O.V."/>
            <person name="Manteca A."/>
            <person name="Ramos J.L."/>
            <person name="Gallego J.R."/>
            <person name="Llorente I."/>
            <person name="Martins Dos Santos V.A."/>
            <person name="Jensen O.N."/>
            <person name="Pelaez A.I."/>
            <person name="Sanchez J."/>
            <person name="Ferrer M."/>
        </authorList>
    </citation>
    <scope>NUCLEOTIDE SEQUENCE</scope>
</reference>
<evidence type="ECO:0000313" key="7">
    <source>
        <dbReference type="EMBL" id="EQD69359.1"/>
    </source>
</evidence>
<evidence type="ECO:0000259" key="6">
    <source>
        <dbReference type="PROSITE" id="PS51192"/>
    </source>
</evidence>
<accession>T1CM09</accession>
<comment type="similarity">
    <text evidence="1">Belongs to the helicase family. RecQ subfamily.</text>
</comment>
<organism evidence="7">
    <name type="scientific">mine drainage metagenome</name>
    <dbReference type="NCBI Taxonomy" id="410659"/>
    <lineage>
        <taxon>unclassified sequences</taxon>
        <taxon>metagenomes</taxon>
        <taxon>ecological metagenomes</taxon>
    </lineage>
</organism>
<dbReference type="SUPFAM" id="SSF52540">
    <property type="entry name" value="P-loop containing nucleoside triphosphate hydrolases"/>
    <property type="match status" value="1"/>
</dbReference>
<feature type="non-terminal residue" evidence="7">
    <location>
        <position position="1"/>
    </location>
</feature>
<dbReference type="EMBL" id="AUZX01005020">
    <property type="protein sequence ID" value="EQD69359.1"/>
    <property type="molecule type" value="Genomic_DNA"/>
</dbReference>
<protein>
    <recommendedName>
        <fullName evidence="5">DNA 3'-5' helicase</fullName>
        <ecNumber evidence="5">5.6.2.4</ecNumber>
    </recommendedName>
</protein>
<dbReference type="PANTHER" id="PTHR13710">
    <property type="entry name" value="DNA HELICASE RECQ FAMILY MEMBER"/>
    <property type="match status" value="1"/>
</dbReference>
<dbReference type="EC" id="5.6.2.4" evidence="5"/>
<dbReference type="AlphaFoldDB" id="T1CM09"/>
<keyword evidence="7" id="KW-0067">ATP-binding</keyword>
<evidence type="ECO:0000256" key="3">
    <source>
        <dbReference type="ARBA" id="ARBA00023235"/>
    </source>
</evidence>
<evidence type="ECO:0000256" key="5">
    <source>
        <dbReference type="ARBA" id="ARBA00034808"/>
    </source>
</evidence>
<sequence>SLIAIDEAHCISQWGHDFRPDYRMLGQYLPSLRPAPMLALTATATPLVQNDIAAQLGLTEPTHFIHGFRRENIGIEIVEALPSQRPP</sequence>
<feature type="domain" description="Helicase ATP-binding" evidence="6">
    <location>
        <begin position="1"/>
        <end position="62"/>
    </location>
</feature>
<evidence type="ECO:0000256" key="2">
    <source>
        <dbReference type="ARBA" id="ARBA00023125"/>
    </source>
</evidence>
<dbReference type="PANTHER" id="PTHR13710:SF105">
    <property type="entry name" value="ATP-DEPENDENT DNA HELICASE Q1"/>
    <property type="match status" value="1"/>
</dbReference>
<dbReference type="GO" id="GO:0009378">
    <property type="term" value="F:four-way junction helicase activity"/>
    <property type="evidence" value="ECO:0007669"/>
    <property type="project" value="TreeGrafter"/>
</dbReference>
<dbReference type="GO" id="GO:0003677">
    <property type="term" value="F:DNA binding"/>
    <property type="evidence" value="ECO:0007669"/>
    <property type="project" value="UniProtKB-KW"/>
</dbReference>
<dbReference type="GO" id="GO:0006281">
    <property type="term" value="P:DNA repair"/>
    <property type="evidence" value="ECO:0007669"/>
    <property type="project" value="TreeGrafter"/>
</dbReference>
<comment type="caution">
    <text evidence="7">The sequence shown here is derived from an EMBL/GenBank/DDBJ whole genome shotgun (WGS) entry which is preliminary data.</text>
</comment>
<evidence type="ECO:0000256" key="4">
    <source>
        <dbReference type="ARBA" id="ARBA00034617"/>
    </source>
</evidence>
<evidence type="ECO:0000256" key="1">
    <source>
        <dbReference type="ARBA" id="ARBA00005446"/>
    </source>
</evidence>
<reference evidence="7" key="1">
    <citation type="submission" date="2013-08" db="EMBL/GenBank/DDBJ databases">
        <authorList>
            <person name="Mendez C."/>
            <person name="Richter M."/>
            <person name="Ferrer M."/>
            <person name="Sanchez J."/>
        </authorList>
    </citation>
    <scope>NUCLEOTIDE SEQUENCE</scope>
</reference>
<proteinExistence type="inferred from homology"/>
<name>T1CM09_9ZZZZ</name>
<dbReference type="GO" id="GO:0005694">
    <property type="term" value="C:chromosome"/>
    <property type="evidence" value="ECO:0007669"/>
    <property type="project" value="TreeGrafter"/>
</dbReference>